<dbReference type="GO" id="GO:0008295">
    <property type="term" value="P:spermidine biosynthetic process"/>
    <property type="evidence" value="ECO:0007669"/>
    <property type="project" value="InterPro"/>
</dbReference>
<dbReference type="Pfam" id="PF02675">
    <property type="entry name" value="AdoMet_dc"/>
    <property type="match status" value="1"/>
</dbReference>
<keyword evidence="2" id="KW-0210">Decarboxylase</keyword>
<keyword evidence="8" id="KW-0670">Pyruvate</keyword>
<reference evidence="9" key="1">
    <citation type="journal article" date="2010" name="ISME J.">
        <title>Metagenome of the Mediterranean deep chlorophyll maximum studied by direct and fosmid library 454 pyrosequencing.</title>
        <authorList>
            <person name="Ghai R."/>
            <person name="Martin-Cuadrado A.B."/>
            <person name="Molto A.G."/>
            <person name="Heredia I.G."/>
            <person name="Cabrera R."/>
            <person name="Martin J."/>
            <person name="Verdu M."/>
            <person name="Deschamps P."/>
            <person name="Moreira D."/>
            <person name="Lopez-Garcia P."/>
            <person name="Mira A."/>
            <person name="Rodriguez-Valera F."/>
        </authorList>
    </citation>
    <scope>NUCLEOTIDE SEQUENCE</scope>
</reference>
<dbReference type="InterPro" id="IPR003826">
    <property type="entry name" value="AdoMetDC_fam_prok"/>
</dbReference>
<keyword evidence="6" id="KW-0456">Lyase</keyword>
<name>D6PBJ4_9ARCH</name>
<sequence>MTDTQEMNTMQTRGSHVFLDYTGYQPQVNDDGEWMLDLLEKAVEKCEIRNVHAHVEQFDGSVSPPGYAAVVLLDESHVTAHCYSEKGWLALDCFTCGGADPNLLADEIHSELIQCMPELSLKQRHHVPRFLYEGE</sequence>
<evidence type="ECO:0000256" key="3">
    <source>
        <dbReference type="ARBA" id="ARBA00022813"/>
    </source>
</evidence>
<dbReference type="AlphaFoldDB" id="D6PBJ4"/>
<evidence type="ECO:0000256" key="2">
    <source>
        <dbReference type="ARBA" id="ARBA00022793"/>
    </source>
</evidence>
<protein>
    <submittedName>
        <fullName evidence="9">S adenosylmethionine decarboxylase proenzyme</fullName>
    </submittedName>
</protein>
<evidence type="ECO:0000256" key="8">
    <source>
        <dbReference type="ARBA" id="ARBA00023317"/>
    </source>
</evidence>
<evidence type="ECO:0000256" key="5">
    <source>
        <dbReference type="ARBA" id="ARBA00023145"/>
    </source>
</evidence>
<keyword evidence="3" id="KW-0068">Autocatalytic cleavage</keyword>
<organism evidence="9">
    <name type="scientific">uncultured archaeon MedDCM-OCT-S05-C32</name>
    <dbReference type="NCBI Taxonomy" id="743090"/>
    <lineage>
        <taxon>Archaea</taxon>
        <taxon>environmental samples</taxon>
    </lineage>
</organism>
<dbReference type="PANTHER" id="PTHR33866:SF2">
    <property type="entry name" value="S-ADENOSYLMETHIONINE DECARBOXYLASE PROENZYME"/>
    <property type="match status" value="1"/>
</dbReference>
<dbReference type="EMBL" id="GU942964">
    <property type="protein sequence ID" value="ADD93095.1"/>
    <property type="molecule type" value="Genomic_DNA"/>
</dbReference>
<evidence type="ECO:0000256" key="1">
    <source>
        <dbReference type="ARBA" id="ARBA00001928"/>
    </source>
</evidence>
<dbReference type="Gene3D" id="3.60.90.10">
    <property type="entry name" value="S-adenosylmethionine decarboxylase"/>
    <property type="match status" value="1"/>
</dbReference>
<accession>D6PBJ4</accession>
<keyword evidence="5" id="KW-0865">Zymogen</keyword>
<evidence type="ECO:0000256" key="4">
    <source>
        <dbReference type="ARBA" id="ARBA00023115"/>
    </source>
</evidence>
<dbReference type="SUPFAM" id="SSF56276">
    <property type="entry name" value="S-adenosylmethionine decarboxylase"/>
    <property type="match status" value="1"/>
</dbReference>
<evidence type="ECO:0000256" key="6">
    <source>
        <dbReference type="ARBA" id="ARBA00023239"/>
    </source>
</evidence>
<dbReference type="GO" id="GO:0004014">
    <property type="term" value="F:adenosylmethionine decarboxylase activity"/>
    <property type="evidence" value="ECO:0007669"/>
    <property type="project" value="InterPro"/>
</dbReference>
<keyword evidence="7" id="KW-0704">Schiff base</keyword>
<evidence type="ECO:0000256" key="7">
    <source>
        <dbReference type="ARBA" id="ARBA00023270"/>
    </source>
</evidence>
<proteinExistence type="predicted"/>
<dbReference type="PANTHER" id="PTHR33866">
    <property type="entry name" value="S-ADENOSYLMETHIONINE DECARBOXYLASE PROENZYME"/>
    <property type="match status" value="1"/>
</dbReference>
<evidence type="ECO:0000313" key="9">
    <source>
        <dbReference type="EMBL" id="ADD93095.1"/>
    </source>
</evidence>
<dbReference type="GO" id="GO:0005829">
    <property type="term" value="C:cytosol"/>
    <property type="evidence" value="ECO:0007669"/>
    <property type="project" value="TreeGrafter"/>
</dbReference>
<comment type="cofactor">
    <cofactor evidence="1">
        <name>pyruvate</name>
        <dbReference type="ChEBI" id="CHEBI:15361"/>
    </cofactor>
</comment>
<dbReference type="InterPro" id="IPR016067">
    <property type="entry name" value="S-AdoMet_deCO2ase_core"/>
</dbReference>
<keyword evidence="4" id="KW-0620">Polyamine biosynthesis</keyword>